<gene>
    <name evidence="1" type="ORF">CSH63_24260</name>
</gene>
<sequence length="123" mass="13215">MATVILDGDVIDIRFTGWERMWVGRERFALRLAAVRHAAPVDEPIRLARGARRGYAVSGFAKIGVWGIFGGPRQLVAARRGQPGLHLVLDRAAAGGEFDEVVVSDPAAAGLAETIGRATRSRP</sequence>
<reference evidence="1 2" key="1">
    <citation type="submission" date="2017-10" db="EMBL/GenBank/DDBJ databases">
        <title>Integration of genomic and chemical information greatly accelerates assignment of the full stereostructure of myelolactone, a potent inhibitor of myeloma from a marine-derived Micromonospora.</title>
        <authorList>
            <person name="Kim M.C."/>
            <person name="Machado H."/>
            <person name="Jensen P.R."/>
            <person name="Fenical W."/>
        </authorList>
    </citation>
    <scope>NUCLEOTIDE SEQUENCE [LARGE SCALE GENOMIC DNA]</scope>
    <source>
        <strain evidence="1 2">CNY-010</strain>
    </source>
</reference>
<evidence type="ECO:0000313" key="2">
    <source>
        <dbReference type="Proteomes" id="UP000267804"/>
    </source>
</evidence>
<evidence type="ECO:0000313" key="1">
    <source>
        <dbReference type="EMBL" id="AYF30501.1"/>
    </source>
</evidence>
<accession>A0A386WQN8</accession>
<dbReference type="AlphaFoldDB" id="A0A386WQN8"/>
<name>A0A386WQN8_9ACTN</name>
<evidence type="ECO:0008006" key="3">
    <source>
        <dbReference type="Google" id="ProtNLM"/>
    </source>
</evidence>
<organism evidence="1 2">
    <name type="scientific">Micromonospora tulbaghiae</name>
    <dbReference type="NCBI Taxonomy" id="479978"/>
    <lineage>
        <taxon>Bacteria</taxon>
        <taxon>Bacillati</taxon>
        <taxon>Actinomycetota</taxon>
        <taxon>Actinomycetes</taxon>
        <taxon>Micromonosporales</taxon>
        <taxon>Micromonosporaceae</taxon>
        <taxon>Micromonospora</taxon>
    </lineage>
</organism>
<dbReference type="RefSeq" id="WP_120572227.1">
    <property type="nucleotide sequence ID" value="NZ_CP024087.1"/>
</dbReference>
<protein>
    <recommendedName>
        <fullName evidence="3">Bacterial Pleckstrin homology domain-containing protein</fullName>
    </recommendedName>
</protein>
<dbReference type="EMBL" id="CP024087">
    <property type="protein sequence ID" value="AYF30501.1"/>
    <property type="molecule type" value="Genomic_DNA"/>
</dbReference>
<proteinExistence type="predicted"/>
<dbReference type="Proteomes" id="UP000267804">
    <property type="component" value="Chromosome"/>
</dbReference>
<dbReference type="KEGG" id="mtua:CSH63_24260"/>